<evidence type="ECO:0008006" key="5">
    <source>
        <dbReference type="Google" id="ProtNLM"/>
    </source>
</evidence>
<dbReference type="SUPFAM" id="SSF51735">
    <property type="entry name" value="NAD(P)-binding Rossmann-fold domains"/>
    <property type="match status" value="1"/>
</dbReference>
<dbReference type="Proteomes" id="UP001374579">
    <property type="component" value="Unassembled WGS sequence"/>
</dbReference>
<dbReference type="PRINTS" id="PR00080">
    <property type="entry name" value="SDRFAMILY"/>
</dbReference>
<dbReference type="PANTHER" id="PTHR44269">
    <property type="entry name" value="DEHYDROGENASE/REDUCTASE SDR FAMILY MEMBER 7-RELATED"/>
    <property type="match status" value="1"/>
</dbReference>
<reference evidence="3 4" key="1">
    <citation type="submission" date="2024-02" db="EMBL/GenBank/DDBJ databases">
        <title>Chromosome-scale genome assembly of the rough periwinkle Littorina saxatilis.</title>
        <authorList>
            <person name="De Jode A."/>
            <person name="Faria R."/>
            <person name="Formenti G."/>
            <person name="Sims Y."/>
            <person name="Smith T.P."/>
            <person name="Tracey A."/>
            <person name="Wood J.M.D."/>
            <person name="Zagrodzka Z.B."/>
            <person name="Johannesson K."/>
            <person name="Butlin R.K."/>
            <person name="Leder E.H."/>
        </authorList>
    </citation>
    <scope>NUCLEOTIDE SEQUENCE [LARGE SCALE GENOMIC DNA]</scope>
    <source>
        <strain evidence="3">Snail1</strain>
        <tissue evidence="3">Muscle</tissue>
    </source>
</reference>
<dbReference type="AlphaFoldDB" id="A0AAN9BMA6"/>
<dbReference type="InterPro" id="IPR053011">
    <property type="entry name" value="SDR_family_member_7"/>
</dbReference>
<dbReference type="InterPro" id="IPR002347">
    <property type="entry name" value="SDR_fam"/>
</dbReference>
<keyword evidence="1" id="KW-0560">Oxidoreductase</keyword>
<dbReference type="InterPro" id="IPR036291">
    <property type="entry name" value="NAD(P)-bd_dom_sf"/>
</dbReference>
<dbReference type="GO" id="GO:0016491">
    <property type="term" value="F:oxidoreductase activity"/>
    <property type="evidence" value="ECO:0007669"/>
    <property type="project" value="UniProtKB-KW"/>
</dbReference>
<dbReference type="PROSITE" id="PS00061">
    <property type="entry name" value="ADH_SHORT"/>
    <property type="match status" value="1"/>
</dbReference>
<protein>
    <recommendedName>
        <fullName evidence="5">Dehydrogenase/reductase SDR family member 7</fullName>
    </recommendedName>
</protein>
<comment type="similarity">
    <text evidence="2">Belongs to the short-chain dehydrogenases/reductases (SDR) family.</text>
</comment>
<proteinExistence type="inferred from homology"/>
<comment type="caution">
    <text evidence="3">The sequence shown here is derived from an EMBL/GenBank/DDBJ whole genome shotgun (WGS) entry which is preliminary data.</text>
</comment>
<dbReference type="PANTHER" id="PTHR44269:SF1">
    <property type="entry name" value="DEHYDROGENASE_REDUCTASE SDR FAMILY MEMBER 7"/>
    <property type="match status" value="1"/>
</dbReference>
<dbReference type="Gene3D" id="3.40.50.720">
    <property type="entry name" value="NAD(P)-binding Rossmann-like Domain"/>
    <property type="match status" value="1"/>
</dbReference>
<evidence type="ECO:0000313" key="4">
    <source>
        <dbReference type="Proteomes" id="UP001374579"/>
    </source>
</evidence>
<dbReference type="InterPro" id="IPR020904">
    <property type="entry name" value="Sc_DH/Rdtase_CS"/>
</dbReference>
<evidence type="ECO:0000313" key="3">
    <source>
        <dbReference type="EMBL" id="KAK7108653.1"/>
    </source>
</evidence>
<dbReference type="PRINTS" id="PR00081">
    <property type="entry name" value="GDHRDH"/>
</dbReference>
<dbReference type="Pfam" id="PF00106">
    <property type="entry name" value="adh_short"/>
    <property type="match status" value="1"/>
</dbReference>
<dbReference type="EMBL" id="JBAMIC010000004">
    <property type="protein sequence ID" value="KAK7108653.1"/>
    <property type="molecule type" value="Genomic_DNA"/>
</dbReference>
<accession>A0AAN9BMA6</accession>
<name>A0AAN9BMA6_9CAEN</name>
<evidence type="ECO:0000256" key="1">
    <source>
        <dbReference type="ARBA" id="ARBA00023002"/>
    </source>
</evidence>
<sequence length="329" mass="35969">MKPKDLITTGVITLVLVAGVMAVILLTGDSDLFLWAADLFGKSPGSLAGQVVWITGASSGIGEELAYVLAASGCKLVLSARRRNELERVGQHCMDEYKMRSEDVLILPLDLLQFDTHKSAVDIVLTHFKKIDILVNNAGRSQRALWVNTSFEVDREILEVNTLGPLSLTKAVLPHMVERKSGHIAVVSSVVGLMGAPGLGSYAGSKHALHGWFDTLRMEVFEDNIHISMLCPGPIFSNALKFAFTGKSGEALGVDMEPGERRMTTERCAHLCAVAIANQLDEAWISLQPELSYYYLNQYMPAVARWAAVRIAGPRLQKLKEGRNDLHAS</sequence>
<evidence type="ECO:0000256" key="2">
    <source>
        <dbReference type="RuleBase" id="RU000363"/>
    </source>
</evidence>
<gene>
    <name evidence="3" type="ORF">V1264_016346</name>
</gene>
<keyword evidence="4" id="KW-1185">Reference proteome</keyword>
<organism evidence="3 4">
    <name type="scientific">Littorina saxatilis</name>
    <dbReference type="NCBI Taxonomy" id="31220"/>
    <lineage>
        <taxon>Eukaryota</taxon>
        <taxon>Metazoa</taxon>
        <taxon>Spiralia</taxon>
        <taxon>Lophotrochozoa</taxon>
        <taxon>Mollusca</taxon>
        <taxon>Gastropoda</taxon>
        <taxon>Caenogastropoda</taxon>
        <taxon>Littorinimorpha</taxon>
        <taxon>Littorinoidea</taxon>
        <taxon>Littorinidae</taxon>
        <taxon>Littorina</taxon>
    </lineage>
</organism>